<gene>
    <name evidence="11" type="ORF">PPYR_11625</name>
</gene>
<dbReference type="AlphaFoldDB" id="A0A5N4ABU4"/>
<evidence type="ECO:0000259" key="9">
    <source>
        <dbReference type="Pfam" id="PF01431"/>
    </source>
</evidence>
<dbReference type="CDD" id="cd08662">
    <property type="entry name" value="M13"/>
    <property type="match status" value="1"/>
</dbReference>
<evidence type="ECO:0000259" key="10">
    <source>
        <dbReference type="Pfam" id="PF05649"/>
    </source>
</evidence>
<comment type="caution">
    <text evidence="11">The sequence shown here is derived from an EMBL/GenBank/DDBJ whole genome shotgun (WGS) entry which is preliminary data.</text>
</comment>
<feature type="domain" description="Peptidase M13 C-terminal" evidence="9">
    <location>
        <begin position="402"/>
        <end position="604"/>
    </location>
</feature>
<comment type="cofactor">
    <cofactor evidence="1">
        <name>Zn(2+)</name>
        <dbReference type="ChEBI" id="CHEBI:29105"/>
    </cofactor>
</comment>
<protein>
    <recommendedName>
        <fullName evidence="13">Peptidase M13 C-terminal domain-containing protein</fullName>
    </recommendedName>
</protein>
<evidence type="ECO:0000313" key="12">
    <source>
        <dbReference type="Proteomes" id="UP000327044"/>
    </source>
</evidence>
<keyword evidence="7" id="KW-0862">Zinc</keyword>
<dbReference type="SUPFAM" id="SSF55486">
    <property type="entry name" value="Metalloproteases ('zincins'), catalytic domain"/>
    <property type="match status" value="1"/>
</dbReference>
<dbReference type="GO" id="GO:0016485">
    <property type="term" value="P:protein processing"/>
    <property type="evidence" value="ECO:0007669"/>
    <property type="project" value="TreeGrafter"/>
</dbReference>
<proteinExistence type="inferred from homology"/>
<dbReference type="Gene3D" id="3.40.390.10">
    <property type="entry name" value="Collagenase (Catalytic Domain)"/>
    <property type="match status" value="1"/>
</dbReference>
<dbReference type="InterPro" id="IPR042089">
    <property type="entry name" value="Peptidase_M13_dom_2"/>
</dbReference>
<comment type="subcellular location">
    <subcellularLocation>
        <location evidence="2">Cell membrane</location>
        <topology evidence="2">Single-pass type II membrane protein</topology>
    </subcellularLocation>
</comment>
<sequence>MDIGRQLNDKLATIVHENSNQKEHCATSSKFVAHLYQGCMRNFANTSLVFGRINQLLRDYGGWIVVRNGDFSKFHWTEISYRFRSIGITQPYLPISVTYDYYDKNKHILTINLPDTVAPKYVLLNGLDDTNIEKYRRNIIYVAKSMGAKDLTYTEKEATKIVELEIRLANITAPTFNRVKRTIGELQEKYSGICWRTYLTKMLAIPNLALQENDEVMLYSPHHLDKIVEVLQSTAPSTLVSYVEYRVIVALLRAVGLNICEGISNSAPSACLELTKLALPTALSALYVHRFLCSDTKHELTQLVHDIKGGLIEVLDATKGYEQSRAAFIRKIKAMHEHIAYPDALLDGNEVNKYYANVKFSEDYLQFYSNLLKFNIDESYKKLKEVPRRNDWKSRTSLLNVNAQYQPLENSIEILAGLVAHPIYNPDLPSYVNYAGMGSIVGHEIYHGVSGLGLMFDEHGQMNTWVTSEDVANLDRASKCIHQQHAELIKDEKKAWVTLDEDRADVVGVLSAYRAYQTWFQRNGGEPRPQDFGRYTINQLFWISYGRLWCSKESDYYVKNHLSFTKHSRYMYRVLVPLMNSEDFSKDFNCPPGSYMNPINKCRL</sequence>
<keyword evidence="8" id="KW-0482">Metalloprotease</keyword>
<dbReference type="InParanoid" id="A0A5N4ABU4"/>
<dbReference type="InterPro" id="IPR008753">
    <property type="entry name" value="Peptidase_M13_N"/>
</dbReference>
<dbReference type="GO" id="GO:0005886">
    <property type="term" value="C:plasma membrane"/>
    <property type="evidence" value="ECO:0007669"/>
    <property type="project" value="UniProtKB-SubCell"/>
</dbReference>
<dbReference type="GO" id="GO:0004222">
    <property type="term" value="F:metalloendopeptidase activity"/>
    <property type="evidence" value="ECO:0007669"/>
    <property type="project" value="InterPro"/>
</dbReference>
<evidence type="ECO:0000256" key="5">
    <source>
        <dbReference type="ARBA" id="ARBA00022723"/>
    </source>
</evidence>
<dbReference type="GO" id="GO:0046872">
    <property type="term" value="F:metal ion binding"/>
    <property type="evidence" value="ECO:0007669"/>
    <property type="project" value="UniProtKB-KW"/>
</dbReference>
<evidence type="ECO:0000256" key="3">
    <source>
        <dbReference type="ARBA" id="ARBA00007357"/>
    </source>
</evidence>
<keyword evidence="5" id="KW-0479">Metal-binding</keyword>
<dbReference type="Pfam" id="PF05649">
    <property type="entry name" value="Peptidase_M13_N"/>
    <property type="match status" value="1"/>
</dbReference>
<dbReference type="PANTHER" id="PTHR11733:SF167">
    <property type="entry name" value="FI17812P1-RELATED"/>
    <property type="match status" value="1"/>
</dbReference>
<name>A0A5N4ABU4_PHOPY</name>
<comment type="similarity">
    <text evidence="3">Belongs to the peptidase M13 family.</text>
</comment>
<evidence type="ECO:0000313" key="11">
    <source>
        <dbReference type="EMBL" id="KAB0794786.1"/>
    </source>
</evidence>
<evidence type="ECO:0000256" key="6">
    <source>
        <dbReference type="ARBA" id="ARBA00022801"/>
    </source>
</evidence>
<evidence type="ECO:0000256" key="1">
    <source>
        <dbReference type="ARBA" id="ARBA00001947"/>
    </source>
</evidence>
<feature type="domain" description="Peptidase M13 N-terminal" evidence="10">
    <location>
        <begin position="6"/>
        <end position="342"/>
    </location>
</feature>
<accession>A0A5N4ABU4</accession>
<dbReference type="PROSITE" id="PS51885">
    <property type="entry name" value="NEPRILYSIN"/>
    <property type="match status" value="1"/>
</dbReference>
<evidence type="ECO:0000256" key="4">
    <source>
        <dbReference type="ARBA" id="ARBA00022670"/>
    </source>
</evidence>
<dbReference type="PANTHER" id="PTHR11733">
    <property type="entry name" value="ZINC METALLOPROTEASE FAMILY M13 NEPRILYSIN-RELATED"/>
    <property type="match status" value="1"/>
</dbReference>
<dbReference type="Pfam" id="PF01431">
    <property type="entry name" value="Peptidase_M13"/>
    <property type="match status" value="1"/>
</dbReference>
<evidence type="ECO:0008006" key="13">
    <source>
        <dbReference type="Google" id="ProtNLM"/>
    </source>
</evidence>
<reference evidence="11 12" key="1">
    <citation type="journal article" date="2018" name="Elife">
        <title>Firefly genomes illuminate parallel origins of bioluminescence in beetles.</title>
        <authorList>
            <person name="Fallon T.R."/>
            <person name="Lower S.E."/>
            <person name="Chang C.H."/>
            <person name="Bessho-Uehara M."/>
            <person name="Martin G.J."/>
            <person name="Bewick A.J."/>
            <person name="Behringer M."/>
            <person name="Debat H.J."/>
            <person name="Wong I."/>
            <person name="Day J.C."/>
            <person name="Suvorov A."/>
            <person name="Silva C.J."/>
            <person name="Stanger-Hall K.F."/>
            <person name="Hall D.W."/>
            <person name="Schmitz R.J."/>
            <person name="Nelson D.R."/>
            <person name="Lewis S.M."/>
            <person name="Shigenobu S."/>
            <person name="Bybee S.M."/>
            <person name="Larracuente A.M."/>
            <person name="Oba Y."/>
            <person name="Weng J.K."/>
        </authorList>
    </citation>
    <scope>NUCLEOTIDE SEQUENCE [LARGE SCALE GENOMIC DNA]</scope>
    <source>
        <strain evidence="11">1611_PpyrPB1</strain>
        <tissue evidence="11">Whole body</tissue>
    </source>
</reference>
<evidence type="ECO:0000256" key="8">
    <source>
        <dbReference type="ARBA" id="ARBA00023049"/>
    </source>
</evidence>
<dbReference type="InterPro" id="IPR000718">
    <property type="entry name" value="Peptidase_M13"/>
</dbReference>
<keyword evidence="4" id="KW-0645">Protease</keyword>
<evidence type="ECO:0000256" key="2">
    <source>
        <dbReference type="ARBA" id="ARBA00004401"/>
    </source>
</evidence>
<dbReference type="Gene3D" id="1.10.1380.10">
    <property type="entry name" value="Neutral endopeptidase , domain2"/>
    <property type="match status" value="1"/>
</dbReference>
<keyword evidence="6" id="KW-0378">Hydrolase</keyword>
<evidence type="ECO:0000256" key="7">
    <source>
        <dbReference type="ARBA" id="ARBA00022833"/>
    </source>
</evidence>
<dbReference type="EMBL" id="VVIM01000008">
    <property type="protein sequence ID" value="KAB0794786.1"/>
    <property type="molecule type" value="Genomic_DNA"/>
</dbReference>
<keyword evidence="12" id="KW-1185">Reference proteome</keyword>
<dbReference type="InterPro" id="IPR024079">
    <property type="entry name" value="MetalloPept_cat_dom_sf"/>
</dbReference>
<organism evidence="11 12">
    <name type="scientific">Photinus pyralis</name>
    <name type="common">Common eastern firefly</name>
    <name type="synonym">Lampyris pyralis</name>
    <dbReference type="NCBI Taxonomy" id="7054"/>
    <lineage>
        <taxon>Eukaryota</taxon>
        <taxon>Metazoa</taxon>
        <taxon>Ecdysozoa</taxon>
        <taxon>Arthropoda</taxon>
        <taxon>Hexapoda</taxon>
        <taxon>Insecta</taxon>
        <taxon>Pterygota</taxon>
        <taxon>Neoptera</taxon>
        <taxon>Endopterygota</taxon>
        <taxon>Coleoptera</taxon>
        <taxon>Polyphaga</taxon>
        <taxon>Elateriformia</taxon>
        <taxon>Elateroidea</taxon>
        <taxon>Lampyridae</taxon>
        <taxon>Lampyrinae</taxon>
        <taxon>Photinus</taxon>
    </lineage>
</organism>
<dbReference type="InterPro" id="IPR018497">
    <property type="entry name" value="Peptidase_M13_C"/>
</dbReference>
<dbReference type="Proteomes" id="UP000327044">
    <property type="component" value="Unassembled WGS sequence"/>
</dbReference>